<dbReference type="Gene3D" id="1.10.150.50">
    <property type="entry name" value="Transcription Factor, Ets-1"/>
    <property type="match status" value="1"/>
</dbReference>
<evidence type="ECO:0000313" key="4">
    <source>
        <dbReference type="Proteomes" id="UP001195483"/>
    </source>
</evidence>
<reference evidence="3" key="1">
    <citation type="journal article" date="2021" name="Genome Biol. Evol.">
        <title>A High-Quality Reference Genome for a Parasitic Bivalve with Doubly Uniparental Inheritance (Bivalvia: Unionida).</title>
        <authorList>
            <person name="Smith C.H."/>
        </authorList>
    </citation>
    <scope>NUCLEOTIDE SEQUENCE</scope>
    <source>
        <strain evidence="3">CHS0354</strain>
    </source>
</reference>
<dbReference type="PANTHER" id="PTHR14454">
    <property type="entry name" value="GRB2-ASSOCIATED AND REGULATOR OF MAPK PROTEIN FAMILY MEMBER"/>
    <property type="match status" value="1"/>
</dbReference>
<evidence type="ECO:0000313" key="3">
    <source>
        <dbReference type="EMBL" id="KAK3596634.1"/>
    </source>
</evidence>
<dbReference type="InterPro" id="IPR052281">
    <property type="entry name" value="GAREM"/>
</dbReference>
<feature type="compositionally biased region" description="Polar residues" evidence="1">
    <location>
        <begin position="220"/>
        <end position="234"/>
    </location>
</feature>
<proteinExistence type="predicted"/>
<reference evidence="3" key="3">
    <citation type="submission" date="2023-05" db="EMBL/GenBank/DDBJ databases">
        <authorList>
            <person name="Smith C.H."/>
        </authorList>
    </citation>
    <scope>NUCLEOTIDE SEQUENCE</scope>
    <source>
        <strain evidence="3">CHS0354</strain>
        <tissue evidence="3">Mantle</tissue>
    </source>
</reference>
<comment type="caution">
    <text evidence="3">The sequence shown here is derived from an EMBL/GenBank/DDBJ whole genome shotgun (WGS) entry which is preliminary data.</text>
</comment>
<organism evidence="3 4">
    <name type="scientific">Potamilus streckersoni</name>
    <dbReference type="NCBI Taxonomy" id="2493646"/>
    <lineage>
        <taxon>Eukaryota</taxon>
        <taxon>Metazoa</taxon>
        <taxon>Spiralia</taxon>
        <taxon>Lophotrochozoa</taxon>
        <taxon>Mollusca</taxon>
        <taxon>Bivalvia</taxon>
        <taxon>Autobranchia</taxon>
        <taxon>Heteroconchia</taxon>
        <taxon>Palaeoheterodonta</taxon>
        <taxon>Unionida</taxon>
        <taxon>Unionoidea</taxon>
        <taxon>Unionidae</taxon>
        <taxon>Ambleminae</taxon>
        <taxon>Lampsilini</taxon>
        <taxon>Potamilus</taxon>
    </lineage>
</organism>
<name>A0AAE0SRF0_9BIVA</name>
<dbReference type="InterPro" id="IPR013761">
    <property type="entry name" value="SAM/pointed_sf"/>
</dbReference>
<accession>A0AAE0SRF0</accession>
<dbReference type="Pfam" id="PF00536">
    <property type="entry name" value="SAM_1"/>
    <property type="match status" value="1"/>
</dbReference>
<protein>
    <recommendedName>
        <fullName evidence="2">SAM domain-containing protein</fullName>
    </recommendedName>
</protein>
<feature type="region of interest" description="Disordered" evidence="1">
    <location>
        <begin position="220"/>
        <end position="274"/>
    </location>
</feature>
<dbReference type="AlphaFoldDB" id="A0AAE0SRF0"/>
<gene>
    <name evidence="3" type="ORF">CHS0354_039812</name>
</gene>
<keyword evidence="4" id="KW-1185">Reference proteome</keyword>
<dbReference type="Proteomes" id="UP001195483">
    <property type="component" value="Unassembled WGS sequence"/>
</dbReference>
<reference evidence="3" key="2">
    <citation type="journal article" date="2021" name="Genome Biol. Evol.">
        <title>Developing a high-quality reference genome for a parasitic bivalve with doubly uniparental inheritance (Bivalvia: Unionida).</title>
        <authorList>
            <person name="Smith C.H."/>
        </authorList>
    </citation>
    <scope>NUCLEOTIDE SEQUENCE</scope>
    <source>
        <strain evidence="3">CHS0354</strain>
        <tissue evidence="3">Mantle</tissue>
    </source>
</reference>
<evidence type="ECO:0000259" key="2">
    <source>
        <dbReference type="PROSITE" id="PS50105"/>
    </source>
</evidence>
<dbReference type="EMBL" id="JAEAOA010002321">
    <property type="protein sequence ID" value="KAK3596634.1"/>
    <property type="molecule type" value="Genomic_DNA"/>
</dbReference>
<evidence type="ECO:0000256" key="1">
    <source>
        <dbReference type="SAM" id="MobiDB-lite"/>
    </source>
</evidence>
<feature type="domain" description="SAM" evidence="2">
    <location>
        <begin position="294"/>
        <end position="340"/>
    </location>
</feature>
<dbReference type="SUPFAM" id="SSF47769">
    <property type="entry name" value="SAM/Pointed domain"/>
    <property type="match status" value="1"/>
</dbReference>
<dbReference type="CDD" id="cd09487">
    <property type="entry name" value="SAM_superfamily"/>
    <property type="match status" value="1"/>
</dbReference>
<dbReference type="PANTHER" id="PTHR14454:SF11">
    <property type="entry name" value="SERRANO, ISOFORM F"/>
    <property type="match status" value="1"/>
</dbReference>
<sequence>MEFVVSHNDYSVSDFYTRYSSKFPVLAVVTQGWHGSILETTFNKGQILRLTSSITKKRVVGYPMSLDAVHSQECWSIPLDKDIRVVPVDNNLKTGKLDSKEIEVPLNLKGLRLMPITGLKHQSKEDFDVYCDGLDITPSLKAVRDRHRVVAVHNPEYVLLDADFLKTQPMSFHTIDEAFSIVNNKQNELLEATNDLKMQNAEKPPFLSSNCKENSYHPLQTVSETRTDRTIQNTSPPPIPPKCFKKEGIKSPSQQNDSKEISNRPLPELSIDQVSTDPNGTAILSKTKYSVYSYTIKEVEQTLKALRLEKHFKTFEKNMVDGRILSKLNEEILVREFGLSRTEAIRLMAFVREGHIPTV</sequence>
<dbReference type="PROSITE" id="PS50105">
    <property type="entry name" value="SAM_DOMAIN"/>
    <property type="match status" value="1"/>
</dbReference>
<dbReference type="InterPro" id="IPR001660">
    <property type="entry name" value="SAM"/>
</dbReference>